<accession>A0A151CG51</accession>
<evidence type="ECO:0008006" key="3">
    <source>
        <dbReference type="Google" id="ProtNLM"/>
    </source>
</evidence>
<proteinExistence type="predicted"/>
<reference evidence="1 2" key="1">
    <citation type="submission" date="2015-11" db="EMBL/GenBank/DDBJ databases">
        <title>Draft genome of Sulfurovum riftiae 1812E, a member of the Epsilonproteobacteria isolated from the tube of the deep-sea hydrothermal vent tubewom Riftia pachyptila.</title>
        <authorList>
            <person name="Vetriani C."/>
            <person name="Giovannelli D."/>
        </authorList>
    </citation>
    <scope>NUCLEOTIDE SEQUENCE [LARGE SCALE GENOMIC DNA]</scope>
    <source>
        <strain evidence="1 2">1812E</strain>
    </source>
</reference>
<dbReference type="EMBL" id="LNKT01000023">
    <property type="protein sequence ID" value="KYJ86522.1"/>
    <property type="molecule type" value="Genomic_DNA"/>
</dbReference>
<dbReference type="PANTHER" id="PTHR30203:SF24">
    <property type="entry name" value="BLR4935 PROTEIN"/>
    <property type="match status" value="1"/>
</dbReference>
<dbReference type="Proteomes" id="UP000075359">
    <property type="component" value="Unassembled WGS sequence"/>
</dbReference>
<evidence type="ECO:0000313" key="2">
    <source>
        <dbReference type="Proteomes" id="UP000075359"/>
    </source>
</evidence>
<name>A0A151CG51_9BACT</name>
<keyword evidence="2" id="KW-1185">Reference proteome</keyword>
<dbReference type="SUPFAM" id="SSF56954">
    <property type="entry name" value="Outer membrane efflux proteins (OEP)"/>
    <property type="match status" value="1"/>
</dbReference>
<dbReference type="InterPro" id="IPR010131">
    <property type="entry name" value="MdtP/NodT-like"/>
</dbReference>
<protein>
    <recommendedName>
        <fullName evidence="3">Transporter</fullName>
    </recommendedName>
</protein>
<dbReference type="PANTHER" id="PTHR30203">
    <property type="entry name" value="OUTER MEMBRANE CATION EFFLUX PROTEIN"/>
    <property type="match status" value="1"/>
</dbReference>
<evidence type="ECO:0000313" key="1">
    <source>
        <dbReference type="EMBL" id="KYJ86522.1"/>
    </source>
</evidence>
<gene>
    <name evidence="1" type="ORF">AS592_06880</name>
</gene>
<dbReference type="AlphaFoldDB" id="A0A151CG51"/>
<dbReference type="GO" id="GO:0015562">
    <property type="term" value="F:efflux transmembrane transporter activity"/>
    <property type="evidence" value="ECO:0007669"/>
    <property type="project" value="InterPro"/>
</dbReference>
<organism evidence="1 2">
    <name type="scientific">Sulfurovum riftiae</name>
    <dbReference type="NCBI Taxonomy" id="1630136"/>
    <lineage>
        <taxon>Bacteria</taxon>
        <taxon>Pseudomonadati</taxon>
        <taxon>Campylobacterota</taxon>
        <taxon>Epsilonproteobacteria</taxon>
        <taxon>Campylobacterales</taxon>
        <taxon>Sulfurovaceae</taxon>
        <taxon>Sulfurovum</taxon>
    </lineage>
</organism>
<sequence>MHKIILLFFTLSLTVFGMSYEQFKKQTLKNSKILQSQTLSLQTAQQENSILLRASNPVLNLELSNYNENAGGNDVEYAAGISQTIRTGSYMDGLQEKANATSLLSKAFVTQGRAGYIRTLENLYTEYVYQSKMLSLLKQEYTLSDKVTAMVKERYKSGSENRVAYLQAKTETLTLKTQMYTTKQQLAKLYYQLLAVAGLNRKVSLEKQFIYSVSSATKSSSKPSPQQQVLKAKEKLYQSDYSINRSSFRNFDLYAGVEQEPDQGIVRVGVNIPLSINNDRSEERMLAKLKMHQTRLESEQLGINVRSQKQMYKAAIRELSNQYHALKTLQNEQQELTTLLQEGYKIAKGSLFQLMTAKNKLIQTRKALLQTQKMINDQKIALRFLQGDYND</sequence>
<dbReference type="OrthoDB" id="5372269at2"/>
<comment type="caution">
    <text evidence="1">The sequence shown here is derived from an EMBL/GenBank/DDBJ whole genome shotgun (WGS) entry which is preliminary data.</text>
</comment>
<dbReference type="STRING" id="1630136.AS592_06880"/>
<dbReference type="Gene3D" id="1.20.1600.10">
    <property type="entry name" value="Outer membrane efflux proteins (OEP)"/>
    <property type="match status" value="1"/>
</dbReference>